<gene>
    <name evidence="5" type="primary">csm1</name>
    <name evidence="4" type="ORF">SJAG_00207</name>
</gene>
<dbReference type="Pfam" id="PF12539">
    <property type="entry name" value="Csm1"/>
    <property type="match status" value="1"/>
</dbReference>
<reference evidence="4 6" key="1">
    <citation type="journal article" date="2011" name="Science">
        <title>Comparative functional genomics of the fission yeasts.</title>
        <authorList>
            <person name="Rhind N."/>
            <person name="Chen Z."/>
            <person name="Yassour M."/>
            <person name="Thompson D.A."/>
            <person name="Haas B.J."/>
            <person name="Habib N."/>
            <person name="Wapinski I."/>
            <person name="Roy S."/>
            <person name="Lin M.F."/>
            <person name="Heiman D.I."/>
            <person name="Young S.K."/>
            <person name="Furuya K."/>
            <person name="Guo Y."/>
            <person name="Pidoux A."/>
            <person name="Chen H.M."/>
            <person name="Robbertse B."/>
            <person name="Goldberg J.M."/>
            <person name="Aoki K."/>
            <person name="Bayne E.H."/>
            <person name="Berlin A.M."/>
            <person name="Desjardins C.A."/>
            <person name="Dobbs E."/>
            <person name="Dukaj L."/>
            <person name="Fan L."/>
            <person name="FitzGerald M.G."/>
            <person name="French C."/>
            <person name="Gujja S."/>
            <person name="Hansen K."/>
            <person name="Keifenheim D."/>
            <person name="Levin J.Z."/>
            <person name="Mosher R.A."/>
            <person name="Mueller C.A."/>
            <person name="Pfiffner J."/>
            <person name="Priest M."/>
            <person name="Russ C."/>
            <person name="Smialowska A."/>
            <person name="Swoboda P."/>
            <person name="Sykes S.M."/>
            <person name="Vaughn M."/>
            <person name="Vengrova S."/>
            <person name="Yoder R."/>
            <person name="Zeng Q."/>
            <person name="Allshire R."/>
            <person name="Baulcombe D."/>
            <person name="Birren B.W."/>
            <person name="Brown W."/>
            <person name="Ekwall K."/>
            <person name="Kellis M."/>
            <person name="Leatherwood J."/>
            <person name="Levin H."/>
            <person name="Margalit H."/>
            <person name="Martienssen R."/>
            <person name="Nieduszynski C.A."/>
            <person name="Spatafora J.W."/>
            <person name="Friedman N."/>
            <person name="Dalgaard J.Z."/>
            <person name="Baumann P."/>
            <person name="Niki H."/>
            <person name="Regev A."/>
            <person name="Nusbaum C."/>
        </authorList>
    </citation>
    <scope>NUCLEOTIDE SEQUENCE [LARGE SCALE GENOMIC DNA]</scope>
    <source>
        <strain evidence="6">yFS275 / FY16936</strain>
    </source>
</reference>
<evidence type="ECO:0000256" key="1">
    <source>
        <dbReference type="SAM" id="Coils"/>
    </source>
</evidence>
<dbReference type="PANTHER" id="PTHR28006">
    <property type="entry name" value="MONOPOLIN COMPLEX SUBUNIT CSM1"/>
    <property type="match status" value="1"/>
</dbReference>
<feature type="coiled-coil region" evidence="1">
    <location>
        <begin position="98"/>
        <end position="162"/>
    </location>
</feature>
<dbReference type="EMBL" id="KE651166">
    <property type="protein sequence ID" value="EEB05208.2"/>
    <property type="molecule type" value="Genomic_DNA"/>
</dbReference>
<dbReference type="OrthoDB" id="5373715at2759"/>
<dbReference type="CDD" id="cd23787">
    <property type="entry name" value="RWD_CSM1"/>
    <property type="match status" value="1"/>
</dbReference>
<sequence length="269" mass="30627">MNTNSSPKGAVNKPPRKSGRRSSTRSRTPSEGDESFDHFVDRASMDSENSSQFLQVEIPSRKNRRKTSLRDRLEAADLSQNSILSQNGASIPREALDVDQAMTRLDSYIHQLEELQSTDAEDIFTEYQIKMGKALTDAEKRIQELETELKKSTEKCSRLEQQTVQLSSSASTLDRSHALIKELFDFEVKGSQETKQGILYDCVQNGRKGSIKFELLLGDENFTYMPKLDSSMNEELRNSLPDYLQEEIMFTKSQGRMFASRLMMAVQDK</sequence>
<keyword evidence="1" id="KW-0175">Coiled coil</keyword>
<dbReference type="Proteomes" id="UP000001744">
    <property type="component" value="Unassembled WGS sequence"/>
</dbReference>
<dbReference type="PANTHER" id="PTHR28006:SF1">
    <property type="entry name" value="MONOPOLIN COMPLEX SUBUNIT CSM1"/>
    <property type="match status" value="1"/>
</dbReference>
<feature type="domain" description="Monopolin complex subunit Csm1/Pcs1 C-terminal" evidence="3">
    <location>
        <begin position="179"/>
        <end position="251"/>
    </location>
</feature>
<dbReference type="InterPro" id="IPR040349">
    <property type="entry name" value="Csm1/Pcs1"/>
</dbReference>
<organism evidence="4 6">
    <name type="scientific">Schizosaccharomyces japonicus (strain yFS275 / FY16936)</name>
    <name type="common">Fission yeast</name>
    <dbReference type="NCBI Taxonomy" id="402676"/>
    <lineage>
        <taxon>Eukaryota</taxon>
        <taxon>Fungi</taxon>
        <taxon>Dikarya</taxon>
        <taxon>Ascomycota</taxon>
        <taxon>Taphrinomycotina</taxon>
        <taxon>Schizosaccharomycetes</taxon>
        <taxon>Schizosaccharomycetales</taxon>
        <taxon>Schizosaccharomycetaceae</taxon>
        <taxon>Schizosaccharomyces</taxon>
    </lineage>
</organism>
<dbReference type="Gene3D" id="3.90.1150.80">
    <property type="match status" value="1"/>
</dbReference>
<dbReference type="STRING" id="402676.B6JV07"/>
<feature type="compositionally biased region" description="Basic residues" evidence="2">
    <location>
        <begin position="14"/>
        <end position="24"/>
    </location>
</feature>
<dbReference type="VEuPathDB" id="FungiDB:SJAG_00207"/>
<evidence type="ECO:0000259" key="3">
    <source>
        <dbReference type="Pfam" id="PF12539"/>
    </source>
</evidence>
<dbReference type="InterPro" id="IPR038608">
    <property type="entry name" value="Csm1/Pcs1_C_sf"/>
</dbReference>
<accession>B6JV07</accession>
<dbReference type="GeneID" id="7047794"/>
<name>B6JV07_SCHJY</name>
<keyword evidence="6" id="KW-1185">Reference proteome</keyword>
<dbReference type="AlphaFoldDB" id="B6JV07"/>
<dbReference type="eggNOG" id="ENOG502R6WM">
    <property type="taxonomic scope" value="Eukaryota"/>
</dbReference>
<feature type="region of interest" description="Disordered" evidence="2">
    <location>
        <begin position="1"/>
        <end position="36"/>
    </location>
</feature>
<evidence type="ECO:0000313" key="6">
    <source>
        <dbReference type="Proteomes" id="UP000001744"/>
    </source>
</evidence>
<evidence type="ECO:0000313" key="5">
    <source>
        <dbReference type="JaponicusDB" id="SJAG_00207"/>
    </source>
</evidence>
<evidence type="ECO:0000313" key="4">
    <source>
        <dbReference type="EMBL" id="EEB05208.2"/>
    </source>
</evidence>
<evidence type="ECO:0000256" key="2">
    <source>
        <dbReference type="SAM" id="MobiDB-lite"/>
    </source>
</evidence>
<dbReference type="OMA" id="RYTCRNT"/>
<dbReference type="RefSeq" id="XP_002171501.2">
    <property type="nucleotide sequence ID" value="XM_002171465.2"/>
</dbReference>
<dbReference type="InterPro" id="IPR020981">
    <property type="entry name" value="Csm1/Pcs1_C"/>
</dbReference>
<dbReference type="JaponicusDB" id="SJAG_00207">
    <property type="gene designation" value="csm1"/>
</dbReference>
<dbReference type="HOGENOM" id="CLU_1034982_0_0_1"/>
<proteinExistence type="predicted"/>
<dbReference type="GO" id="GO:0033551">
    <property type="term" value="C:monopolin complex"/>
    <property type="evidence" value="ECO:0007669"/>
    <property type="project" value="InterPro"/>
</dbReference>
<protein>
    <submittedName>
        <fullName evidence="4">Chromosome segregation protein Pcs1</fullName>
    </submittedName>
</protein>